<dbReference type="EMBL" id="JACCBB010000001">
    <property type="protein sequence ID" value="NYD20480.1"/>
    <property type="molecule type" value="Genomic_DNA"/>
</dbReference>
<gene>
    <name evidence="1" type="ORF">BJ968_000020</name>
</gene>
<keyword evidence="2" id="KW-1185">Reference proteome</keyword>
<evidence type="ECO:0000313" key="1">
    <source>
        <dbReference type="EMBL" id="NYD20480.1"/>
    </source>
</evidence>
<protein>
    <recommendedName>
        <fullName evidence="3">Transcription regulator HTH AraC- type ligand binding domain-containing protein</fullName>
    </recommendedName>
</protein>
<accession>A0A7Y9AR61</accession>
<evidence type="ECO:0008006" key="3">
    <source>
        <dbReference type="Google" id="ProtNLM"/>
    </source>
</evidence>
<evidence type="ECO:0000313" key="2">
    <source>
        <dbReference type="Proteomes" id="UP000521922"/>
    </source>
</evidence>
<dbReference type="Proteomes" id="UP000521922">
    <property type="component" value="Unassembled WGS sequence"/>
</dbReference>
<comment type="caution">
    <text evidence="1">The sequence shown here is derived from an EMBL/GenBank/DDBJ whole genome shotgun (WGS) entry which is preliminary data.</text>
</comment>
<proteinExistence type="predicted"/>
<dbReference type="RefSeq" id="WP_179748142.1">
    <property type="nucleotide sequence ID" value="NZ_BAAAGN010000002.1"/>
</dbReference>
<sequence>MSGCAGAGPAGPHWRGARLSPSVGAWCHDEAPLRATRGARATRCRSGWVGFLVPGTDGATLRQARRSSLLAAGDLALVDLGSPFEYRSRPGVLSAVQVEAGALGLTAGQVRVAAPLLRTSSLHHLVRDHVQDLASVVATSADDPQRTGPALDSPALEDLGAATVRLLVALLLSCRPGPAAP</sequence>
<name>A0A7Y9AR61_9ACTN</name>
<organism evidence="1 2">
    <name type="scientific">Kineococcus aurantiacus</name>
    <dbReference type="NCBI Taxonomy" id="37633"/>
    <lineage>
        <taxon>Bacteria</taxon>
        <taxon>Bacillati</taxon>
        <taxon>Actinomycetota</taxon>
        <taxon>Actinomycetes</taxon>
        <taxon>Kineosporiales</taxon>
        <taxon>Kineosporiaceae</taxon>
        <taxon>Kineococcus</taxon>
    </lineage>
</organism>
<dbReference type="AlphaFoldDB" id="A0A7Y9AR61"/>
<reference evidence="1 2" key="1">
    <citation type="submission" date="2020-07" db="EMBL/GenBank/DDBJ databases">
        <title>Sequencing the genomes of 1000 actinobacteria strains.</title>
        <authorList>
            <person name="Klenk H.-P."/>
        </authorList>
    </citation>
    <scope>NUCLEOTIDE SEQUENCE [LARGE SCALE GENOMIC DNA]</scope>
    <source>
        <strain evidence="1 2">DSM 7487</strain>
    </source>
</reference>